<feature type="zinc finger region" description="C3H1-type" evidence="22">
    <location>
        <begin position="1037"/>
        <end position="1059"/>
    </location>
</feature>
<dbReference type="GO" id="GO:0008270">
    <property type="term" value="F:zinc ion binding"/>
    <property type="evidence" value="ECO:0007669"/>
    <property type="project" value="UniProtKB-KW"/>
</dbReference>
<evidence type="ECO:0000256" key="16">
    <source>
        <dbReference type="ARBA" id="ARBA00023163"/>
    </source>
</evidence>
<keyword evidence="9" id="KW-0677">Repeat</keyword>
<evidence type="ECO:0000313" key="31">
    <source>
        <dbReference type="Proteomes" id="UP001221898"/>
    </source>
</evidence>
<dbReference type="GO" id="GO:0000981">
    <property type="term" value="F:DNA-binding transcription factor activity, RNA polymerase II-specific"/>
    <property type="evidence" value="ECO:0007669"/>
    <property type="project" value="UniProtKB-ARBA"/>
</dbReference>
<dbReference type="InterPro" id="IPR012317">
    <property type="entry name" value="Poly(ADP-ribose)pol_cat_dom"/>
</dbReference>
<dbReference type="Pfam" id="PF02198">
    <property type="entry name" value="SAM_PNT"/>
    <property type="match status" value="1"/>
</dbReference>
<evidence type="ECO:0000256" key="6">
    <source>
        <dbReference type="ARBA" id="ARBA00022499"/>
    </source>
</evidence>
<feature type="zinc finger region" description="C3H1-type" evidence="22">
    <location>
        <begin position="574"/>
        <end position="601"/>
    </location>
</feature>
<dbReference type="SUPFAM" id="SSF117839">
    <property type="entry name" value="WWE domain"/>
    <property type="match status" value="2"/>
</dbReference>
<dbReference type="InterPro" id="IPR057602">
    <property type="entry name" value="Zfn-CCCH_PARP12"/>
</dbReference>
<keyword evidence="14" id="KW-0805">Transcription regulation</keyword>
<evidence type="ECO:0000256" key="8">
    <source>
        <dbReference type="ARBA" id="ARBA00022723"/>
    </source>
</evidence>
<keyword evidence="31" id="KW-1185">Reference proteome</keyword>
<evidence type="ECO:0000256" key="13">
    <source>
        <dbReference type="ARBA" id="ARBA00022990"/>
    </source>
</evidence>
<dbReference type="PROSITE" id="PS00346">
    <property type="entry name" value="ETS_DOMAIN_2"/>
    <property type="match status" value="1"/>
</dbReference>
<comment type="subcellular location">
    <subcellularLocation>
        <location evidence="2">Cytoplasm</location>
    </subcellularLocation>
    <subcellularLocation>
        <location evidence="1 23">Nucleus</location>
    </subcellularLocation>
</comment>
<comment type="subunit">
    <text evidence="20">Can form homodimers or heterodimers with TEL2 or FLI1. Interacts with L3MBTL1 and HDAC9.</text>
</comment>
<keyword evidence="11 22" id="KW-0862">Zinc</keyword>
<keyword evidence="5" id="KW-0678">Repressor</keyword>
<gene>
    <name evidence="30" type="ORF">AAFF_G00171360</name>
</gene>
<proteinExistence type="inferred from homology"/>
<dbReference type="SUPFAM" id="SSF56399">
    <property type="entry name" value="ADP-ribosylation"/>
    <property type="match status" value="2"/>
</dbReference>
<evidence type="ECO:0000256" key="3">
    <source>
        <dbReference type="ARBA" id="ARBA00005562"/>
    </source>
</evidence>
<reference evidence="30" key="1">
    <citation type="journal article" date="2023" name="Science">
        <title>Genome structures resolve the early diversification of teleost fishes.</title>
        <authorList>
            <person name="Parey E."/>
            <person name="Louis A."/>
            <person name="Montfort J."/>
            <person name="Bouchez O."/>
            <person name="Roques C."/>
            <person name="Iampietro C."/>
            <person name="Lluch J."/>
            <person name="Castinel A."/>
            <person name="Donnadieu C."/>
            <person name="Desvignes T."/>
            <person name="Floi Bucao C."/>
            <person name="Jouanno E."/>
            <person name="Wen M."/>
            <person name="Mejri S."/>
            <person name="Dirks R."/>
            <person name="Jansen H."/>
            <person name="Henkel C."/>
            <person name="Chen W.J."/>
            <person name="Zahm M."/>
            <person name="Cabau C."/>
            <person name="Klopp C."/>
            <person name="Thompson A.W."/>
            <person name="Robinson-Rechavi M."/>
            <person name="Braasch I."/>
            <person name="Lecointre G."/>
            <person name="Bobe J."/>
            <person name="Postlethwait J.H."/>
            <person name="Berthelot C."/>
            <person name="Roest Crollius H."/>
            <person name="Guiguen Y."/>
        </authorList>
    </citation>
    <scope>NUCLEOTIDE SEQUENCE</scope>
    <source>
        <strain evidence="30">NC1722</strain>
    </source>
</reference>
<dbReference type="InterPro" id="IPR003118">
    <property type="entry name" value="Pointed_dom"/>
</dbReference>
<dbReference type="SMART" id="SM00356">
    <property type="entry name" value="ZnF_C3H1"/>
    <property type="match status" value="5"/>
</dbReference>
<dbReference type="InterPro" id="IPR051712">
    <property type="entry name" value="ARTD-AVP"/>
</dbReference>
<dbReference type="Proteomes" id="UP001221898">
    <property type="component" value="Unassembled WGS sequence"/>
</dbReference>
<feature type="region of interest" description="Disordered" evidence="24">
    <location>
        <begin position="14"/>
        <end position="48"/>
    </location>
</feature>
<dbReference type="InterPro" id="IPR036388">
    <property type="entry name" value="WH-like_DNA-bd_sf"/>
</dbReference>
<name>A0AAD7SYS0_9TELE</name>
<feature type="compositionally biased region" description="Polar residues" evidence="24">
    <location>
        <begin position="15"/>
        <end position="40"/>
    </location>
</feature>
<dbReference type="CDD" id="cd01439">
    <property type="entry name" value="TCCD_inducible_PARP_like"/>
    <property type="match status" value="2"/>
</dbReference>
<evidence type="ECO:0000256" key="14">
    <source>
        <dbReference type="ARBA" id="ARBA00023015"/>
    </source>
</evidence>
<dbReference type="Pfam" id="PF25261">
    <property type="entry name" value="zf-CCCH_PARP12"/>
    <property type="match status" value="1"/>
</dbReference>
<dbReference type="SMART" id="SM00251">
    <property type="entry name" value="SAM_PNT"/>
    <property type="match status" value="1"/>
</dbReference>
<dbReference type="PROSITE" id="PS51059">
    <property type="entry name" value="PARP_CATALYTIC"/>
    <property type="match status" value="2"/>
</dbReference>
<dbReference type="Gene3D" id="3.90.228.10">
    <property type="match status" value="2"/>
</dbReference>
<dbReference type="InterPro" id="IPR013761">
    <property type="entry name" value="SAM/pointed_sf"/>
</dbReference>
<dbReference type="PANTHER" id="PTHR45740">
    <property type="entry name" value="POLY [ADP-RIBOSE] POLYMERASE"/>
    <property type="match status" value="1"/>
</dbReference>
<feature type="compositionally biased region" description="Pro residues" evidence="24">
    <location>
        <begin position="1625"/>
        <end position="1634"/>
    </location>
</feature>
<protein>
    <recommendedName>
        <fullName evidence="21">Transcription factor ETV6</fullName>
    </recommendedName>
</protein>
<evidence type="ECO:0000256" key="12">
    <source>
        <dbReference type="ARBA" id="ARBA00022843"/>
    </source>
</evidence>
<evidence type="ECO:0000256" key="4">
    <source>
        <dbReference type="ARBA" id="ARBA00022490"/>
    </source>
</evidence>
<comment type="function">
    <text evidence="19">Transcriptional repressor; binds to the DNA sequence 5'-CCGGAAGT-3'. Plays a role in hematopoiesis and malignant transformation.</text>
</comment>
<evidence type="ECO:0000313" key="30">
    <source>
        <dbReference type="EMBL" id="KAJ8411130.1"/>
    </source>
</evidence>
<feature type="domain" description="PNT" evidence="29">
    <location>
        <begin position="40"/>
        <end position="124"/>
    </location>
</feature>
<dbReference type="Pfam" id="PF10581">
    <property type="entry name" value="Synapsin_N"/>
    <property type="match status" value="1"/>
</dbReference>
<evidence type="ECO:0000256" key="18">
    <source>
        <dbReference type="ARBA" id="ARBA00024347"/>
    </source>
</evidence>
<dbReference type="PROSITE" id="PS50918">
    <property type="entry name" value="WWE"/>
    <property type="match status" value="2"/>
</dbReference>
<dbReference type="Gene3D" id="1.10.10.10">
    <property type="entry name" value="Winged helix-like DNA-binding domain superfamily/Winged helix DNA-binding domain"/>
    <property type="match status" value="1"/>
</dbReference>
<dbReference type="PROSITE" id="PS50061">
    <property type="entry name" value="ETS_DOMAIN_3"/>
    <property type="match status" value="1"/>
</dbReference>
<evidence type="ECO:0000256" key="9">
    <source>
        <dbReference type="ARBA" id="ARBA00022737"/>
    </source>
</evidence>
<evidence type="ECO:0000256" key="15">
    <source>
        <dbReference type="ARBA" id="ARBA00023125"/>
    </source>
</evidence>
<feature type="domain" description="ETS" evidence="25">
    <location>
        <begin position="326"/>
        <end position="407"/>
    </location>
</feature>
<dbReference type="EMBL" id="JAINUG010000023">
    <property type="protein sequence ID" value="KAJ8411130.1"/>
    <property type="molecule type" value="Genomic_DNA"/>
</dbReference>
<dbReference type="InterPro" id="IPR037197">
    <property type="entry name" value="WWE_dom_sf"/>
</dbReference>
<feature type="domain" description="C3H1-type" evidence="26">
    <location>
        <begin position="479"/>
        <end position="503"/>
    </location>
</feature>
<evidence type="ECO:0000259" key="25">
    <source>
        <dbReference type="PROSITE" id="PS50061"/>
    </source>
</evidence>
<comment type="similarity">
    <text evidence="18">Belongs to the ARTD/PARP family.</text>
</comment>
<dbReference type="SUPFAM" id="SSF46785">
    <property type="entry name" value="Winged helix' DNA-binding domain"/>
    <property type="match status" value="1"/>
</dbReference>
<dbReference type="InterPro" id="IPR004170">
    <property type="entry name" value="WWE_dom"/>
</dbReference>
<feature type="zinc finger region" description="C3H1-type" evidence="22">
    <location>
        <begin position="1115"/>
        <end position="1142"/>
    </location>
</feature>
<dbReference type="InterPro" id="IPR019736">
    <property type="entry name" value="Synapsin_P_site"/>
</dbReference>
<evidence type="ECO:0000256" key="11">
    <source>
        <dbReference type="ARBA" id="ARBA00022833"/>
    </source>
</evidence>
<dbReference type="Pfam" id="PF23466">
    <property type="entry name" value="WWE_4"/>
    <property type="match status" value="2"/>
</dbReference>
<feature type="compositionally biased region" description="Low complexity" evidence="24">
    <location>
        <begin position="1558"/>
        <end position="1593"/>
    </location>
</feature>
<dbReference type="SMART" id="SM00413">
    <property type="entry name" value="ETS"/>
    <property type="match status" value="1"/>
</dbReference>
<feature type="zinc finger region" description="C3H1-type" evidence="22">
    <location>
        <begin position="534"/>
        <end position="566"/>
    </location>
</feature>
<evidence type="ECO:0000256" key="24">
    <source>
        <dbReference type="SAM" id="MobiDB-lite"/>
    </source>
</evidence>
<keyword evidence="13" id="KW-0007">Acetylation</keyword>
<evidence type="ECO:0000259" key="27">
    <source>
        <dbReference type="PROSITE" id="PS50918"/>
    </source>
</evidence>
<evidence type="ECO:0000259" key="28">
    <source>
        <dbReference type="PROSITE" id="PS51059"/>
    </source>
</evidence>
<keyword evidence="10 22" id="KW-0863">Zinc-finger</keyword>
<dbReference type="PANTHER" id="PTHR45740:SF15">
    <property type="entry name" value="ZINC FINGER CCCH TYPE DOMAIN CONTAINING 1-LIKE"/>
    <property type="match status" value="1"/>
</dbReference>
<keyword evidence="17 23" id="KW-0539">Nucleus</keyword>
<keyword evidence="15 23" id="KW-0238">DNA-binding</keyword>
<keyword evidence="16" id="KW-0804">Transcription</keyword>
<evidence type="ECO:0000256" key="21">
    <source>
        <dbReference type="ARBA" id="ARBA00067754"/>
    </source>
</evidence>
<dbReference type="Gene3D" id="3.30.720.50">
    <property type="match status" value="2"/>
</dbReference>
<feature type="domain" description="WWE" evidence="27">
    <location>
        <begin position="636"/>
        <end position="722"/>
    </location>
</feature>
<dbReference type="Gene3D" id="3.30.1370.210">
    <property type="match status" value="1"/>
</dbReference>
<keyword evidence="7" id="KW-0597">Phosphoprotein</keyword>
<accession>A0AAD7SYS0</accession>
<dbReference type="Pfam" id="PF00178">
    <property type="entry name" value="Ets"/>
    <property type="match status" value="1"/>
</dbReference>
<dbReference type="SUPFAM" id="SSF47769">
    <property type="entry name" value="SAM/Pointed domain"/>
    <property type="match status" value="1"/>
</dbReference>
<dbReference type="Gene3D" id="1.10.150.50">
    <property type="entry name" value="Transcription Factor, Ets-1"/>
    <property type="match status" value="1"/>
</dbReference>
<dbReference type="PROSITE" id="PS50103">
    <property type="entry name" value="ZF_C3H1"/>
    <property type="match status" value="5"/>
</dbReference>
<feature type="domain" description="C3H1-type" evidence="26">
    <location>
        <begin position="1115"/>
        <end position="1142"/>
    </location>
</feature>
<dbReference type="GO" id="GO:0000977">
    <property type="term" value="F:RNA polymerase II transcription regulatory region sequence-specific DNA binding"/>
    <property type="evidence" value="ECO:0007669"/>
    <property type="project" value="UniProtKB-ARBA"/>
</dbReference>
<feature type="region of interest" description="Disordered" evidence="24">
    <location>
        <begin position="1551"/>
        <end position="1593"/>
    </location>
</feature>
<evidence type="ECO:0000256" key="17">
    <source>
        <dbReference type="ARBA" id="ARBA00023242"/>
    </source>
</evidence>
<comment type="similarity">
    <text evidence="3 23">Belongs to the ETS family.</text>
</comment>
<feature type="compositionally biased region" description="Basic and acidic residues" evidence="24">
    <location>
        <begin position="1511"/>
        <end position="1523"/>
    </location>
</feature>
<evidence type="ECO:0000256" key="22">
    <source>
        <dbReference type="PROSITE-ProRule" id="PRU00723"/>
    </source>
</evidence>
<dbReference type="Pfam" id="PF02825">
    <property type="entry name" value="WWE"/>
    <property type="match status" value="2"/>
</dbReference>
<feature type="domain" description="C3H1-type" evidence="26">
    <location>
        <begin position="534"/>
        <end position="566"/>
    </location>
</feature>
<organism evidence="30 31">
    <name type="scientific">Aldrovandia affinis</name>
    <dbReference type="NCBI Taxonomy" id="143900"/>
    <lineage>
        <taxon>Eukaryota</taxon>
        <taxon>Metazoa</taxon>
        <taxon>Chordata</taxon>
        <taxon>Craniata</taxon>
        <taxon>Vertebrata</taxon>
        <taxon>Euteleostomi</taxon>
        <taxon>Actinopterygii</taxon>
        <taxon>Neopterygii</taxon>
        <taxon>Teleostei</taxon>
        <taxon>Notacanthiformes</taxon>
        <taxon>Halosauridae</taxon>
        <taxon>Aldrovandia</taxon>
    </lineage>
</organism>
<dbReference type="Pfam" id="PF00644">
    <property type="entry name" value="PARP"/>
    <property type="match status" value="2"/>
</dbReference>
<keyword evidence="12" id="KW-0832">Ubl conjugation</keyword>
<dbReference type="FunFam" id="1.10.10.10:FF:000176">
    <property type="entry name" value="transcription factor ETV6 isoform X2"/>
    <property type="match status" value="1"/>
</dbReference>
<keyword evidence="8 22" id="KW-0479">Metal-binding</keyword>
<feature type="region of interest" description="Disordered" evidence="24">
    <location>
        <begin position="1607"/>
        <end position="1639"/>
    </location>
</feature>
<dbReference type="FunFam" id="1.10.150.50:FF:000030">
    <property type="entry name" value="transcription factor ETV6"/>
    <property type="match status" value="1"/>
</dbReference>
<dbReference type="GO" id="GO:0030154">
    <property type="term" value="P:cell differentiation"/>
    <property type="evidence" value="ECO:0007669"/>
    <property type="project" value="UniProtKB-ARBA"/>
</dbReference>
<dbReference type="GO" id="GO:1990404">
    <property type="term" value="F:NAD+-protein mono-ADP-ribosyltransferase activity"/>
    <property type="evidence" value="ECO:0007669"/>
    <property type="project" value="TreeGrafter"/>
</dbReference>
<evidence type="ECO:0000256" key="23">
    <source>
        <dbReference type="RuleBase" id="RU004019"/>
    </source>
</evidence>
<evidence type="ECO:0000256" key="2">
    <source>
        <dbReference type="ARBA" id="ARBA00004496"/>
    </source>
</evidence>
<dbReference type="CDD" id="cd08535">
    <property type="entry name" value="SAM_PNT-Tel_Yan"/>
    <property type="match status" value="1"/>
</dbReference>
<dbReference type="GO" id="GO:0005737">
    <property type="term" value="C:cytoplasm"/>
    <property type="evidence" value="ECO:0007669"/>
    <property type="project" value="UniProtKB-SubCell"/>
</dbReference>
<dbReference type="InterPro" id="IPR000571">
    <property type="entry name" value="Znf_CCCH"/>
</dbReference>
<comment type="caution">
    <text evidence="30">The sequence shown here is derived from an EMBL/GenBank/DDBJ whole genome shotgun (WGS) entry which is preliminary data.</text>
</comment>
<feature type="domain" description="C3H1-type" evidence="26">
    <location>
        <begin position="1037"/>
        <end position="1059"/>
    </location>
</feature>
<feature type="domain" description="C3H1-type" evidence="26">
    <location>
        <begin position="574"/>
        <end position="601"/>
    </location>
</feature>
<evidence type="ECO:0000256" key="19">
    <source>
        <dbReference type="ARBA" id="ARBA00055208"/>
    </source>
</evidence>
<dbReference type="GO" id="GO:0003950">
    <property type="term" value="F:NAD+ poly-ADP-ribosyltransferase activity"/>
    <property type="evidence" value="ECO:0007669"/>
    <property type="project" value="InterPro"/>
</dbReference>
<dbReference type="PROSITE" id="PS51433">
    <property type="entry name" value="PNT"/>
    <property type="match status" value="1"/>
</dbReference>
<dbReference type="PROSITE" id="PS00415">
    <property type="entry name" value="SYNAPSIN_1"/>
    <property type="match status" value="1"/>
</dbReference>
<feature type="domain" description="PARP catalytic" evidence="28">
    <location>
        <begin position="752"/>
        <end position="967"/>
    </location>
</feature>
<evidence type="ECO:0000256" key="1">
    <source>
        <dbReference type="ARBA" id="ARBA00004123"/>
    </source>
</evidence>
<feature type="region of interest" description="Disordered" evidence="24">
    <location>
        <begin position="157"/>
        <end position="246"/>
    </location>
</feature>
<keyword evidence="4" id="KW-0963">Cytoplasm</keyword>
<evidence type="ECO:0000259" key="26">
    <source>
        <dbReference type="PROSITE" id="PS50103"/>
    </source>
</evidence>
<dbReference type="InterPro" id="IPR036390">
    <property type="entry name" value="WH_DNA-bd_sf"/>
</dbReference>
<feature type="zinc finger region" description="C3H1-type" evidence="22">
    <location>
        <begin position="479"/>
        <end position="503"/>
    </location>
</feature>
<evidence type="ECO:0000259" key="29">
    <source>
        <dbReference type="PROSITE" id="PS51433"/>
    </source>
</evidence>
<feature type="domain" description="PARP catalytic" evidence="28">
    <location>
        <begin position="1311"/>
        <end position="1524"/>
    </location>
</feature>
<evidence type="ECO:0000256" key="10">
    <source>
        <dbReference type="ARBA" id="ARBA00022771"/>
    </source>
</evidence>
<sequence length="1653" mass="189293">MSESPLQIKIKQERISFSPSASPVPNSTSSPVHVPTSRQASRMEEEPGRLPAHLRLQPVFWSREDVSQWLKWAEREFSLHPIASSTFEMNGKALLLLTKEDFRYRSPPSGDVLYELLQHILKQRKPHAFYPSIFFPGNSFHSPPEGTIQQLKLEETVRRTPRGTEPLPLHTPTIELRHRPRSPHRRSPPEPVLHEDPLQAASQLPDSNHHSEEHYPLSVSPAEHGNGRCATPHEAPRPGSPCAEGPRVIQLMPSAIMHPLVLNPRGGAIDFRHSRAPRENGREAKGPSLNLAPHHREELLYRNHIMMPVSPPEEQALPIGRIADCRLLWDYVYQLLSDTRYENYIRWEDRDTKVFRIVDPNGLARLWGNHKNRTNMTYEKMSRALRHYYKLNIIRKEPGQRLLFRFMKTPDEIMSGQTDRLEHLESDLDDQISHNDLEKMTRLPHGKLTCVVGLKRIIAKTKVRLCKARECDGCNNLHLCKFFLYGVCKNNRRRVCRFGHDLTTEHNAKVLNDNNLQELDRGELCTLLLQNDNTLLPPVCFSYNRGDGEYGSCPDQESCRRLHICDRYLRGRAQKKTEICMYYIRGSCRHEDKCWKEHSKLPYKWEVNDGNGWTALPENEQIEKDFCDPANVYSLGAVPPTFILTTEWAWYWQDEYGNWIQYASPSAGHKASSVTSELLEQRYQEDSSAVVEFTAGSQSYELSFKDMIQKNNQYSTKKLIKRRPVFVSSAEAQTIKTSKKAPIGRFSNFKALPSHWDKSTTPETGYKRISLQSNTSEYQEILAIFSKTMLISDIRQIERIQNQPLWEVFQWQKDLLRKNNGGRSIAEKQLFHGTDSKHIDAICLNNFDWSICGTHGTAYGKGSYFARDAKYSNMFTDSSGMKTMFVCRVLVGSYTKGNSSYLRPPSKDGGDALLYDSCVDNVHDPSIFVVFEKHQVYPEYLIQYYDDSPFSAYVQPTPQPAYSKGRRGCRFCHDMNSRHNVKVLRDNNLHGLDMMELSTLLLQNDPTLLPPVCFSYNRGDGEYGSCPDQESCRRLHICDRYLRGTCNSGAACPRSHDFFEPHPLKTLQERGVPNELIGSMLSVYQNIQAMKNNDNSTSNKQQAYAGNANTNRTGQEKTEICLYFVKGSCKQEDKCWKCHYFMPYKWEVRRRTEWSPLPHNEEIERDFCNPANVCSPGTLAVNFDTMTRGPAPVRRLSTPSSVVQPTFVLTTEWAWYWQDEYGNWIQYASPAGQHRLSSITSEDLERKYQEDSNAVVEYIAGSQTYKLSFQDMIQTNVRYGTKKLVRRRPVFISSEDAQKARTRPSHNFKDLPGNWDKSNMPDTGYKKVTLQDSSDEYRRIVGLFMKTLRGYRILSVERVQNRALWEVFQWQRDQMIKNNVGTNVNEKWLFHGTDSKHIDAICKQNFDWRICGTHGTAYGKGSYFARDAKYSDSYTDSSGMKTMFVCRVLVGSYTKGNSSYLRPPSKDGGNSVFYDSCVDDFNDPSIFVVFEKHQYRRGVRQYQNRLTTRTRAQERHLHPDRPPRYTSPANMNYLRRRLSDSSFVANLPNGYMMDLQRPSSPSSSPVSPAAERRQQQQPSAPAAPSAPASSTSAGFLSSLSSVVKSAQAAQTFSAAAHAQSAPPAAAAPPAPPAQLVPRKPKILLIIDDPHTDW</sequence>
<feature type="compositionally biased region" description="Low complexity" evidence="24">
    <location>
        <begin position="1607"/>
        <end position="1624"/>
    </location>
</feature>
<dbReference type="PRINTS" id="PR00454">
    <property type="entry name" value="ETSDOMAIN"/>
</dbReference>
<dbReference type="GO" id="GO:0005634">
    <property type="term" value="C:nucleus"/>
    <property type="evidence" value="ECO:0007669"/>
    <property type="project" value="UniProtKB-SubCell"/>
</dbReference>
<evidence type="ECO:0000256" key="7">
    <source>
        <dbReference type="ARBA" id="ARBA00022553"/>
    </source>
</evidence>
<evidence type="ECO:0000256" key="5">
    <source>
        <dbReference type="ARBA" id="ARBA00022491"/>
    </source>
</evidence>
<keyword evidence="6" id="KW-1017">Isopeptide bond</keyword>
<dbReference type="InterPro" id="IPR000418">
    <property type="entry name" value="Ets_dom"/>
</dbReference>
<evidence type="ECO:0000256" key="20">
    <source>
        <dbReference type="ARBA" id="ARBA00063414"/>
    </source>
</evidence>
<feature type="domain" description="WWE" evidence="27">
    <location>
        <begin position="1201"/>
        <end position="1287"/>
    </location>
</feature>
<feature type="region of interest" description="Disordered" evidence="24">
    <location>
        <begin position="1502"/>
        <end position="1531"/>
    </location>
</feature>